<dbReference type="CDD" id="cd02966">
    <property type="entry name" value="TlpA_like_family"/>
    <property type="match status" value="1"/>
</dbReference>
<proteinExistence type="predicted"/>
<protein>
    <submittedName>
        <fullName evidence="3">TlpA family protein disulfide reductase</fullName>
    </submittedName>
</protein>
<feature type="signal peptide" evidence="1">
    <location>
        <begin position="1"/>
        <end position="24"/>
    </location>
</feature>
<reference evidence="3 4" key="1">
    <citation type="submission" date="2020-04" db="EMBL/GenBank/DDBJ databases">
        <authorList>
            <person name="Yin C."/>
        </authorList>
    </citation>
    <scope>NUCLEOTIDE SEQUENCE [LARGE SCALE GENOMIC DNA]</scope>
    <source>
        <strain evidence="3 4">Ak56</strain>
    </source>
</reference>
<name>A0A847S568_9BACT</name>
<dbReference type="GO" id="GO:0016209">
    <property type="term" value="F:antioxidant activity"/>
    <property type="evidence" value="ECO:0007669"/>
    <property type="project" value="InterPro"/>
</dbReference>
<accession>A0A847S568</accession>
<dbReference type="EMBL" id="JABAHZ010000001">
    <property type="protein sequence ID" value="NLR78410.1"/>
    <property type="molecule type" value="Genomic_DNA"/>
</dbReference>
<dbReference type="RefSeq" id="WP_168737749.1">
    <property type="nucleotide sequence ID" value="NZ_JABAHZ010000001.1"/>
</dbReference>
<evidence type="ECO:0000256" key="1">
    <source>
        <dbReference type="SAM" id="SignalP"/>
    </source>
</evidence>
<feature type="domain" description="Thioredoxin" evidence="2">
    <location>
        <begin position="295"/>
        <end position="433"/>
    </location>
</feature>
<dbReference type="Pfam" id="PF00578">
    <property type="entry name" value="AhpC-TSA"/>
    <property type="match status" value="1"/>
</dbReference>
<dbReference type="InterPro" id="IPR050553">
    <property type="entry name" value="Thioredoxin_ResA/DsbE_sf"/>
</dbReference>
<dbReference type="GO" id="GO:0016491">
    <property type="term" value="F:oxidoreductase activity"/>
    <property type="evidence" value="ECO:0007669"/>
    <property type="project" value="InterPro"/>
</dbReference>
<sequence length="437" mass="48241">MKRKTLAFLFSLCLLAAVQQESMAQGTMPAVKVEALKNMVALNPFKLSPEQAKSFDFSKGKGLYFEDGTVLTTDQFIQYSSRPEKDYVMVPYANAGDTSKIVAMLVRKASNDEQTQLKGVVAAMEKKKNYASEFPAADDPEAMKAIQFDPNLKAADFLKGLKKMDRKTAGATAINMGRVALFDEKGDLVPLLGTDGKMNPLVRKYQRSTSYADDYYIDEEEVIRAIVYRKATMEERKANGSGEEKIGIVEESAGVDDSGGGGEFSASAKLLQPGSAAGNKSGNMEGVKLLTNTEKPKGEKRKPFNFNAPDMNGNNVELAAFEGEKVVVLNFWFIQCKPCVAEMPELNKLAEQYKNNKNVEFISICLNKKEEVAKFFESTEFKYRCIPDAQLIAGKYAVTAFPTHIVIDKKGQVVLRQTSYSDDLVANIKAEIDRGSK</sequence>
<dbReference type="PROSITE" id="PS51352">
    <property type="entry name" value="THIOREDOXIN_2"/>
    <property type="match status" value="1"/>
</dbReference>
<comment type="caution">
    <text evidence="3">The sequence shown here is derived from an EMBL/GenBank/DDBJ whole genome shotgun (WGS) entry which is preliminary data.</text>
</comment>
<dbReference type="SUPFAM" id="SSF52833">
    <property type="entry name" value="Thioredoxin-like"/>
    <property type="match status" value="1"/>
</dbReference>
<dbReference type="AlphaFoldDB" id="A0A847S568"/>
<feature type="chain" id="PRO_5032703620" evidence="1">
    <location>
        <begin position="25"/>
        <end position="437"/>
    </location>
</feature>
<evidence type="ECO:0000259" key="2">
    <source>
        <dbReference type="PROSITE" id="PS51352"/>
    </source>
</evidence>
<keyword evidence="1" id="KW-0732">Signal</keyword>
<dbReference type="Gene3D" id="3.40.30.10">
    <property type="entry name" value="Glutaredoxin"/>
    <property type="match status" value="1"/>
</dbReference>
<dbReference type="InterPro" id="IPR036249">
    <property type="entry name" value="Thioredoxin-like_sf"/>
</dbReference>
<evidence type="ECO:0000313" key="3">
    <source>
        <dbReference type="EMBL" id="NLR78410.1"/>
    </source>
</evidence>
<dbReference type="PANTHER" id="PTHR42852:SF17">
    <property type="entry name" value="THIOREDOXIN-LIKE PROTEIN HI_1115"/>
    <property type="match status" value="1"/>
</dbReference>
<dbReference type="InterPro" id="IPR013766">
    <property type="entry name" value="Thioredoxin_domain"/>
</dbReference>
<dbReference type="InterPro" id="IPR000866">
    <property type="entry name" value="AhpC/TSA"/>
</dbReference>
<gene>
    <name evidence="3" type="ORF">HGH91_07225</name>
</gene>
<keyword evidence="4" id="KW-1185">Reference proteome</keyword>
<dbReference type="Proteomes" id="UP000552864">
    <property type="component" value="Unassembled WGS sequence"/>
</dbReference>
<dbReference type="PANTHER" id="PTHR42852">
    <property type="entry name" value="THIOL:DISULFIDE INTERCHANGE PROTEIN DSBE"/>
    <property type="match status" value="1"/>
</dbReference>
<evidence type="ECO:0000313" key="4">
    <source>
        <dbReference type="Proteomes" id="UP000552864"/>
    </source>
</evidence>
<organism evidence="3 4">
    <name type="scientific">Chitinophaga eiseniae</name>
    <dbReference type="NCBI Taxonomy" id="634771"/>
    <lineage>
        <taxon>Bacteria</taxon>
        <taxon>Pseudomonadati</taxon>
        <taxon>Bacteroidota</taxon>
        <taxon>Chitinophagia</taxon>
        <taxon>Chitinophagales</taxon>
        <taxon>Chitinophagaceae</taxon>
        <taxon>Chitinophaga</taxon>
    </lineage>
</organism>